<evidence type="ECO:0000313" key="2">
    <source>
        <dbReference type="Proteomes" id="UP000271374"/>
    </source>
</evidence>
<gene>
    <name evidence="1" type="ORF">EKG37_01180</name>
</gene>
<dbReference type="Pfam" id="PF04439">
    <property type="entry name" value="Adenyl_transf"/>
    <property type="match status" value="1"/>
</dbReference>
<dbReference type="SUPFAM" id="SSF81301">
    <property type="entry name" value="Nucleotidyltransferase"/>
    <property type="match status" value="1"/>
</dbReference>
<dbReference type="InterPro" id="IPR043519">
    <property type="entry name" value="NT_sf"/>
</dbReference>
<dbReference type="AlphaFoldDB" id="A0A431WL51"/>
<dbReference type="EMBL" id="RXNT01000001">
    <property type="protein sequence ID" value="RTR36200.1"/>
    <property type="molecule type" value="Genomic_DNA"/>
</dbReference>
<keyword evidence="2" id="KW-1185">Reference proteome</keyword>
<proteinExistence type="predicted"/>
<dbReference type="GO" id="GO:0016740">
    <property type="term" value="F:transferase activity"/>
    <property type="evidence" value="ECO:0007669"/>
    <property type="project" value="UniProtKB-KW"/>
</dbReference>
<dbReference type="Proteomes" id="UP000271374">
    <property type="component" value="Unassembled WGS sequence"/>
</dbReference>
<comment type="caution">
    <text evidence="1">The sequence shown here is derived from an EMBL/GenBank/DDBJ whole genome shotgun (WGS) entry which is preliminary data.</text>
</comment>
<dbReference type="Gene3D" id="3.30.460.10">
    <property type="entry name" value="Beta Polymerase, domain 2"/>
    <property type="match status" value="1"/>
</dbReference>
<reference evidence="1 2" key="1">
    <citation type="submission" date="2018-12" db="EMBL/GenBank/DDBJ databases">
        <title>Bacillus yapensis draft genome sequence.</title>
        <authorList>
            <person name="Yu L."/>
            <person name="Xu X."/>
            <person name="Tang X."/>
        </authorList>
    </citation>
    <scope>NUCLEOTIDE SEQUENCE [LARGE SCALE GENOMIC DNA]</scope>
    <source>
        <strain evidence="1 2">XXST-01</strain>
    </source>
</reference>
<evidence type="ECO:0000313" key="1">
    <source>
        <dbReference type="EMBL" id="RTR36200.1"/>
    </source>
</evidence>
<name>A0A431WL51_9BACI</name>
<dbReference type="OrthoDB" id="68332at2"/>
<protein>
    <submittedName>
        <fullName evidence="1">Nucleotidyltransferase domain-containing protein</fullName>
    </submittedName>
</protein>
<dbReference type="RefSeq" id="WP_126405407.1">
    <property type="nucleotide sequence ID" value="NZ_RXNT01000001.1"/>
</dbReference>
<dbReference type="InterPro" id="IPR007530">
    <property type="entry name" value="Aminoglycoside_adenylylTfrase"/>
</dbReference>
<accession>A0A431WL51</accession>
<keyword evidence="1" id="KW-0808">Transferase</keyword>
<sequence length="254" mass="30024">MIQDEAVEAITESLIQDERVQAIFLKGSMGREEYDEFSDVDLYCLVEEEHLDDFLKERIRHLKSYRKILFFEDLFIIAPQIIAVFDDLLHVDLFTVTEKTFREKDFFKVLYDPKGLLTQFESTQKLYLSEEEFDGYTYDVAWFLFQYRKASLRGNELWAVEMLMQVLINLSKVLLHRYRPERAQLGLKALLALLPPNQLDEVKVIFNNNTPDSHKKAVKHLICFLEKEIDWIEMNLQKDSQAGPFLRKMIDLLG</sequence>
<organism evidence="1 2">
    <name type="scientific">Bacillus yapensis</name>
    <dbReference type="NCBI Taxonomy" id="2492960"/>
    <lineage>
        <taxon>Bacteria</taxon>
        <taxon>Bacillati</taxon>
        <taxon>Bacillota</taxon>
        <taxon>Bacilli</taxon>
        <taxon>Bacillales</taxon>
        <taxon>Bacillaceae</taxon>
        <taxon>Bacillus</taxon>
    </lineage>
</organism>